<gene>
    <name evidence="1" type="ORF">BSZ39_03855</name>
</gene>
<keyword evidence="2" id="KW-1185">Reference proteome</keyword>
<sequence>MDVTVEYYSSGELKDSRTETPILGEPGDQVTVVNILVLPYRPYDVDDIKVTIAVKPSPVTNPVDKNIQRFERISTTTFKPDNSTSQFVDFDVSNPDPERPSSMQLLSYACKNAEGTFVVSAAAAFSQALEPGGAFTEEAPVPDPNELSVCEGTIIHNYVPDIPTP</sequence>
<reference evidence="2" key="1">
    <citation type="submission" date="2016-12" db="EMBL/GenBank/DDBJ databases">
        <authorList>
            <person name="Meng X."/>
        </authorList>
    </citation>
    <scope>NUCLEOTIDE SEQUENCE [LARGE SCALE GENOMIC DNA]</scope>
    <source>
        <strain evidence="2">DSM 19116</strain>
    </source>
</reference>
<dbReference type="EMBL" id="MQVR01000014">
    <property type="protein sequence ID" value="OKL54515.1"/>
    <property type="molecule type" value="Genomic_DNA"/>
</dbReference>
<name>A0A1Q5Q3Y6_9ACTO</name>
<accession>A0A1Q5Q3Y6</accession>
<evidence type="ECO:0000313" key="2">
    <source>
        <dbReference type="Proteomes" id="UP000185628"/>
    </source>
</evidence>
<protein>
    <submittedName>
        <fullName evidence="1">Uncharacterized protein</fullName>
    </submittedName>
</protein>
<dbReference type="AlphaFoldDB" id="A0A1Q5Q3Y6"/>
<dbReference type="RefSeq" id="WP_073716069.1">
    <property type="nucleotide sequence ID" value="NZ_MQVR01000014.1"/>
</dbReference>
<organism evidence="1 2">
    <name type="scientific">Bowdeniella nasicola</name>
    <dbReference type="NCBI Taxonomy" id="208480"/>
    <lineage>
        <taxon>Bacteria</taxon>
        <taxon>Bacillati</taxon>
        <taxon>Actinomycetota</taxon>
        <taxon>Actinomycetes</taxon>
        <taxon>Actinomycetales</taxon>
        <taxon>Actinomycetaceae</taxon>
        <taxon>Bowdeniella</taxon>
    </lineage>
</organism>
<proteinExistence type="predicted"/>
<comment type="caution">
    <text evidence="1">The sequence shown here is derived from an EMBL/GenBank/DDBJ whole genome shotgun (WGS) entry which is preliminary data.</text>
</comment>
<evidence type="ECO:0000313" key="1">
    <source>
        <dbReference type="EMBL" id="OKL54515.1"/>
    </source>
</evidence>
<dbReference type="Proteomes" id="UP000185628">
    <property type="component" value="Unassembled WGS sequence"/>
</dbReference>